<protein>
    <submittedName>
        <fullName evidence="2">Uncharacterized protein</fullName>
    </submittedName>
</protein>
<reference evidence="2" key="1">
    <citation type="journal article" date="2019" name="bioRxiv">
        <title>The Genome of the Zebra Mussel, Dreissena polymorpha: A Resource for Invasive Species Research.</title>
        <authorList>
            <person name="McCartney M.A."/>
            <person name="Auch B."/>
            <person name="Kono T."/>
            <person name="Mallez S."/>
            <person name="Zhang Y."/>
            <person name="Obille A."/>
            <person name="Becker A."/>
            <person name="Abrahante J.E."/>
            <person name="Garbe J."/>
            <person name="Badalamenti J.P."/>
            <person name="Herman A."/>
            <person name="Mangelson H."/>
            <person name="Liachko I."/>
            <person name="Sullivan S."/>
            <person name="Sone E.D."/>
            <person name="Koren S."/>
            <person name="Silverstein K.A.T."/>
            <person name="Beckman K.B."/>
            <person name="Gohl D.M."/>
        </authorList>
    </citation>
    <scope>NUCLEOTIDE SEQUENCE</scope>
    <source>
        <strain evidence="2">Duluth1</strain>
        <tissue evidence="2">Whole animal</tissue>
    </source>
</reference>
<evidence type="ECO:0000313" key="2">
    <source>
        <dbReference type="EMBL" id="KAH3822028.1"/>
    </source>
</evidence>
<accession>A0A9D4GUF7</accession>
<gene>
    <name evidence="2" type="ORF">DPMN_123797</name>
</gene>
<feature type="compositionally biased region" description="Low complexity" evidence="1">
    <location>
        <begin position="20"/>
        <end position="29"/>
    </location>
</feature>
<dbReference type="Proteomes" id="UP000828390">
    <property type="component" value="Unassembled WGS sequence"/>
</dbReference>
<evidence type="ECO:0000313" key="3">
    <source>
        <dbReference type="Proteomes" id="UP000828390"/>
    </source>
</evidence>
<name>A0A9D4GUF7_DREPO</name>
<organism evidence="2 3">
    <name type="scientific">Dreissena polymorpha</name>
    <name type="common">Zebra mussel</name>
    <name type="synonym">Mytilus polymorpha</name>
    <dbReference type="NCBI Taxonomy" id="45954"/>
    <lineage>
        <taxon>Eukaryota</taxon>
        <taxon>Metazoa</taxon>
        <taxon>Spiralia</taxon>
        <taxon>Lophotrochozoa</taxon>
        <taxon>Mollusca</taxon>
        <taxon>Bivalvia</taxon>
        <taxon>Autobranchia</taxon>
        <taxon>Heteroconchia</taxon>
        <taxon>Euheterodonta</taxon>
        <taxon>Imparidentia</taxon>
        <taxon>Neoheterodontei</taxon>
        <taxon>Myida</taxon>
        <taxon>Dreissenoidea</taxon>
        <taxon>Dreissenidae</taxon>
        <taxon>Dreissena</taxon>
    </lineage>
</organism>
<proteinExistence type="predicted"/>
<evidence type="ECO:0000256" key="1">
    <source>
        <dbReference type="SAM" id="MobiDB-lite"/>
    </source>
</evidence>
<keyword evidence="3" id="KW-1185">Reference proteome</keyword>
<feature type="region of interest" description="Disordered" evidence="1">
    <location>
        <begin position="1"/>
        <end position="33"/>
    </location>
</feature>
<sequence length="96" mass="10648">MPRNKRKPATASSCSCCEVSPSPAKQAKPSPMPRTLVSPALQLAHQDIQRQLSRRRLESTACIDTQCQQGMLCPLFTRVRVTNLTMPQPFQKGAHC</sequence>
<reference evidence="2" key="2">
    <citation type="submission" date="2020-11" db="EMBL/GenBank/DDBJ databases">
        <authorList>
            <person name="McCartney M.A."/>
            <person name="Auch B."/>
            <person name="Kono T."/>
            <person name="Mallez S."/>
            <person name="Becker A."/>
            <person name="Gohl D.M."/>
            <person name="Silverstein K.A.T."/>
            <person name="Koren S."/>
            <person name="Bechman K.B."/>
            <person name="Herman A."/>
            <person name="Abrahante J.E."/>
            <person name="Garbe J."/>
        </authorList>
    </citation>
    <scope>NUCLEOTIDE SEQUENCE</scope>
    <source>
        <strain evidence="2">Duluth1</strain>
        <tissue evidence="2">Whole animal</tissue>
    </source>
</reference>
<dbReference type="AlphaFoldDB" id="A0A9D4GUF7"/>
<dbReference type="EMBL" id="JAIWYP010000005">
    <property type="protein sequence ID" value="KAH3822028.1"/>
    <property type="molecule type" value="Genomic_DNA"/>
</dbReference>
<comment type="caution">
    <text evidence="2">The sequence shown here is derived from an EMBL/GenBank/DDBJ whole genome shotgun (WGS) entry which is preliminary data.</text>
</comment>